<keyword evidence="2" id="KW-0479">Metal-binding</keyword>
<comment type="similarity">
    <text evidence="1 2">Belongs to the iron/ascorbate-dependent oxidoreductase family.</text>
</comment>
<sequence length="297" mass="33603">MASQPTEVVSLATIDILKILTRDATEQRKLFEAAQSPGIFHLDFSNYREGVLDALDEMYALSDRYFAQSAAEKEKDVRTDQLPSQDRGYKKSENDETLEMADDELLRGGFIQLPTSIADKTELIKRFNEVCHIASLSLLGSLFHSLAQEVHPSYDPDIVLSHHSHAFTSDTGLKLIYEPTVARAADVFENKHTDSGTFTLLFYTEWGLHVFLQSTQRWAYAAPKPGCALVNVADSLQRLSNGIFHSPLHRVTQHEDGERKRYYLSYFLRPVHRLKERWAREDSAAAAAVEREGSIQA</sequence>
<dbReference type="InterPro" id="IPR005123">
    <property type="entry name" value="Oxoglu/Fe-dep_dioxygenase_dom"/>
</dbReference>
<proteinExistence type="inferred from homology"/>
<dbReference type="SUPFAM" id="SSF51197">
    <property type="entry name" value="Clavaminate synthase-like"/>
    <property type="match status" value="1"/>
</dbReference>
<dbReference type="PANTHER" id="PTHR47990">
    <property type="entry name" value="2-OXOGLUTARATE (2OG) AND FE(II)-DEPENDENT OXYGENASE SUPERFAMILY PROTEIN-RELATED"/>
    <property type="match status" value="1"/>
</dbReference>
<protein>
    <recommendedName>
        <fullName evidence="4">Fe2OG dioxygenase domain-containing protein</fullName>
    </recommendedName>
</protein>
<dbReference type="Proteomes" id="UP001456524">
    <property type="component" value="Unassembled WGS sequence"/>
</dbReference>
<accession>A0ABR1XRR4</accession>
<evidence type="ECO:0000256" key="1">
    <source>
        <dbReference type="ARBA" id="ARBA00008056"/>
    </source>
</evidence>
<evidence type="ECO:0000313" key="6">
    <source>
        <dbReference type="Proteomes" id="UP001456524"/>
    </source>
</evidence>
<comment type="caution">
    <text evidence="5">The sequence shown here is derived from an EMBL/GenBank/DDBJ whole genome shotgun (WGS) entry which is preliminary data.</text>
</comment>
<keyword evidence="6" id="KW-1185">Reference proteome</keyword>
<dbReference type="InterPro" id="IPR027443">
    <property type="entry name" value="IPNS-like_sf"/>
</dbReference>
<dbReference type="InterPro" id="IPR044861">
    <property type="entry name" value="IPNS-like_FE2OG_OXY"/>
</dbReference>
<gene>
    <name evidence="5" type="ORF">IWX90DRAFT_487646</name>
</gene>
<evidence type="ECO:0000259" key="4">
    <source>
        <dbReference type="PROSITE" id="PS51471"/>
    </source>
</evidence>
<dbReference type="PROSITE" id="PS51471">
    <property type="entry name" value="FE2OG_OXY"/>
    <property type="match status" value="1"/>
</dbReference>
<keyword evidence="2" id="KW-0560">Oxidoreductase</keyword>
<dbReference type="Gene3D" id="2.60.120.330">
    <property type="entry name" value="B-lactam Antibiotic, Isopenicillin N Synthase, Chain"/>
    <property type="match status" value="1"/>
</dbReference>
<name>A0ABR1XRR4_9PEZI</name>
<reference evidence="5 6" key="1">
    <citation type="journal article" date="2022" name="G3 (Bethesda)">
        <title>Enemy or ally: a genomic approach to elucidate the lifestyle of Phyllosticta citrichinaensis.</title>
        <authorList>
            <person name="Buijs V.A."/>
            <person name="Groenewald J.Z."/>
            <person name="Haridas S."/>
            <person name="LaButti K.M."/>
            <person name="Lipzen A."/>
            <person name="Martin F.M."/>
            <person name="Barry K."/>
            <person name="Grigoriev I.V."/>
            <person name="Crous P.W."/>
            <person name="Seidl M.F."/>
        </authorList>
    </citation>
    <scope>NUCLEOTIDE SEQUENCE [LARGE SCALE GENOMIC DNA]</scope>
    <source>
        <strain evidence="5 6">CBS 129764</strain>
    </source>
</reference>
<dbReference type="InterPro" id="IPR050231">
    <property type="entry name" value="Iron_ascorbate_oxido_reductase"/>
</dbReference>
<feature type="domain" description="Fe2OG dioxygenase" evidence="4">
    <location>
        <begin position="168"/>
        <end position="270"/>
    </location>
</feature>
<keyword evidence="2" id="KW-0408">Iron</keyword>
<evidence type="ECO:0000313" key="5">
    <source>
        <dbReference type="EMBL" id="KAK8164383.1"/>
    </source>
</evidence>
<feature type="region of interest" description="Disordered" evidence="3">
    <location>
        <begin position="75"/>
        <end position="96"/>
    </location>
</feature>
<organism evidence="5 6">
    <name type="scientific">Phyllosticta citrichinensis</name>
    <dbReference type="NCBI Taxonomy" id="1130410"/>
    <lineage>
        <taxon>Eukaryota</taxon>
        <taxon>Fungi</taxon>
        <taxon>Dikarya</taxon>
        <taxon>Ascomycota</taxon>
        <taxon>Pezizomycotina</taxon>
        <taxon>Dothideomycetes</taxon>
        <taxon>Dothideomycetes incertae sedis</taxon>
        <taxon>Botryosphaeriales</taxon>
        <taxon>Phyllostictaceae</taxon>
        <taxon>Phyllosticta</taxon>
    </lineage>
</organism>
<dbReference type="EMBL" id="JBBWUH010000006">
    <property type="protein sequence ID" value="KAK8164383.1"/>
    <property type="molecule type" value="Genomic_DNA"/>
</dbReference>
<dbReference type="Pfam" id="PF03171">
    <property type="entry name" value="2OG-FeII_Oxy"/>
    <property type="match status" value="1"/>
</dbReference>
<evidence type="ECO:0000256" key="2">
    <source>
        <dbReference type="RuleBase" id="RU003682"/>
    </source>
</evidence>
<evidence type="ECO:0000256" key="3">
    <source>
        <dbReference type="SAM" id="MobiDB-lite"/>
    </source>
</evidence>